<sequence length="103" mass="11489">MQPHLQIRCIRPQVYAYCLSAGGNSFVHTETTLESLERCLWDACDALGHYFSSVQISLEGQPLGSYGVALIQRNAPALARQLRARFLITRERQARPLSIVSAT</sequence>
<evidence type="ECO:0000313" key="2">
    <source>
        <dbReference type="Proteomes" id="UP001363010"/>
    </source>
</evidence>
<comment type="caution">
    <text evidence="1">The sequence shown here is derived from an EMBL/GenBank/DDBJ whole genome shotgun (WGS) entry which is preliminary data.</text>
</comment>
<dbReference type="EMBL" id="JBBKZV010000040">
    <property type="protein sequence ID" value="MEJ8826742.1"/>
    <property type="molecule type" value="Genomic_DNA"/>
</dbReference>
<evidence type="ECO:0000313" key="1">
    <source>
        <dbReference type="EMBL" id="MEJ8826742.1"/>
    </source>
</evidence>
<reference evidence="1 2" key="1">
    <citation type="submission" date="2024-03" db="EMBL/GenBank/DDBJ databases">
        <title>Novel species of the genus Variovorax.</title>
        <authorList>
            <person name="Liu Q."/>
            <person name="Xin Y.-H."/>
        </authorList>
    </citation>
    <scope>NUCLEOTIDE SEQUENCE [LARGE SCALE GENOMIC DNA]</scope>
    <source>
        <strain evidence="1 2">KACC 18501</strain>
    </source>
</reference>
<dbReference type="RefSeq" id="WP_340367778.1">
    <property type="nucleotide sequence ID" value="NZ_JBBKZV010000040.1"/>
</dbReference>
<keyword evidence="2" id="KW-1185">Reference proteome</keyword>
<protein>
    <submittedName>
        <fullName evidence="1">Uncharacterized protein</fullName>
    </submittedName>
</protein>
<name>A0ABU8W9M0_9BURK</name>
<proteinExistence type="predicted"/>
<dbReference type="Proteomes" id="UP001363010">
    <property type="component" value="Unassembled WGS sequence"/>
</dbReference>
<organism evidence="1 2">
    <name type="scientific">Variovorax humicola</name>
    <dbReference type="NCBI Taxonomy" id="1769758"/>
    <lineage>
        <taxon>Bacteria</taxon>
        <taxon>Pseudomonadati</taxon>
        <taxon>Pseudomonadota</taxon>
        <taxon>Betaproteobacteria</taxon>
        <taxon>Burkholderiales</taxon>
        <taxon>Comamonadaceae</taxon>
        <taxon>Variovorax</taxon>
    </lineage>
</organism>
<gene>
    <name evidence="1" type="ORF">WKW80_32840</name>
</gene>
<accession>A0ABU8W9M0</accession>